<dbReference type="AlphaFoldDB" id="A0A366ESQ3"/>
<reference evidence="2 3" key="1">
    <citation type="submission" date="2018-06" db="EMBL/GenBank/DDBJ databases">
        <title>Genomic Encyclopedia of Type Strains, Phase IV (KMG-IV): sequencing the most valuable type-strain genomes for metagenomic binning, comparative biology and taxonomic classification.</title>
        <authorList>
            <person name="Goeker M."/>
        </authorList>
    </citation>
    <scope>NUCLEOTIDE SEQUENCE [LARGE SCALE GENOMIC DNA]</scope>
    <source>
        <strain evidence="2 3">DSM 24875</strain>
    </source>
</reference>
<feature type="region of interest" description="Disordered" evidence="1">
    <location>
        <begin position="43"/>
        <end position="71"/>
    </location>
</feature>
<organism evidence="2 3">
    <name type="scientific">Roseiarcus fermentans</name>
    <dbReference type="NCBI Taxonomy" id="1473586"/>
    <lineage>
        <taxon>Bacteria</taxon>
        <taxon>Pseudomonadati</taxon>
        <taxon>Pseudomonadota</taxon>
        <taxon>Alphaproteobacteria</taxon>
        <taxon>Hyphomicrobiales</taxon>
        <taxon>Roseiarcaceae</taxon>
        <taxon>Roseiarcus</taxon>
    </lineage>
</organism>
<protein>
    <submittedName>
        <fullName evidence="2">Uncharacterized protein</fullName>
    </submittedName>
</protein>
<name>A0A366ESQ3_9HYPH</name>
<proteinExistence type="predicted"/>
<dbReference type="Proteomes" id="UP000253529">
    <property type="component" value="Unassembled WGS sequence"/>
</dbReference>
<evidence type="ECO:0000256" key="1">
    <source>
        <dbReference type="SAM" id="MobiDB-lite"/>
    </source>
</evidence>
<dbReference type="EMBL" id="QNRK01000039">
    <property type="protein sequence ID" value="RBP04549.1"/>
    <property type="molecule type" value="Genomic_DNA"/>
</dbReference>
<comment type="caution">
    <text evidence="2">The sequence shown here is derived from an EMBL/GenBank/DDBJ whole genome shotgun (WGS) entry which is preliminary data.</text>
</comment>
<sequence>MARRTAGSLTPPARSTRVLKADRALFAAVTQIGQRLRQRAEKRVCSRGLEPSGPSLPIREGSLPSATAFPG</sequence>
<evidence type="ECO:0000313" key="2">
    <source>
        <dbReference type="EMBL" id="RBP04549.1"/>
    </source>
</evidence>
<evidence type="ECO:0000313" key="3">
    <source>
        <dbReference type="Proteomes" id="UP000253529"/>
    </source>
</evidence>
<accession>A0A366ESQ3</accession>
<keyword evidence="3" id="KW-1185">Reference proteome</keyword>
<gene>
    <name evidence="2" type="ORF">DFR50_13926</name>
</gene>